<feature type="domain" description="Putative beta-lactamase-inhibitor-like PepSY-like" evidence="2">
    <location>
        <begin position="109"/>
        <end position="170"/>
    </location>
</feature>
<dbReference type="AlphaFoldDB" id="A0A4S8HYH2"/>
<dbReference type="InterPro" id="IPR021533">
    <property type="entry name" value="PepSY-like"/>
</dbReference>
<gene>
    <name evidence="3" type="ORF">FAM09_01305</name>
</gene>
<protein>
    <recommendedName>
        <fullName evidence="2">Putative beta-lactamase-inhibitor-like PepSY-like domain-containing protein</fullName>
    </recommendedName>
</protein>
<dbReference type="OrthoDB" id="1121502at2"/>
<reference evidence="3 4" key="1">
    <citation type="submission" date="2019-04" db="EMBL/GenBank/DDBJ databases">
        <title>Niastella caeni sp. nov., isolated from activated sludge.</title>
        <authorList>
            <person name="Sheng M."/>
        </authorList>
    </citation>
    <scope>NUCLEOTIDE SEQUENCE [LARGE SCALE GENOMIC DNA]</scope>
    <source>
        <strain evidence="3 4">HX-2-15</strain>
    </source>
</reference>
<accession>A0A4S8HYH2</accession>
<dbReference type="EMBL" id="STFF01000001">
    <property type="protein sequence ID" value="THU40777.1"/>
    <property type="molecule type" value="Genomic_DNA"/>
</dbReference>
<proteinExistence type="predicted"/>
<comment type="caution">
    <text evidence="3">The sequence shown here is derived from an EMBL/GenBank/DDBJ whole genome shotgun (WGS) entry which is preliminary data.</text>
</comment>
<evidence type="ECO:0000313" key="4">
    <source>
        <dbReference type="Proteomes" id="UP000306918"/>
    </source>
</evidence>
<keyword evidence="4" id="KW-1185">Reference proteome</keyword>
<evidence type="ECO:0000256" key="1">
    <source>
        <dbReference type="SAM" id="MobiDB-lite"/>
    </source>
</evidence>
<dbReference type="Gene3D" id="3.10.450.360">
    <property type="match status" value="1"/>
</dbReference>
<organism evidence="3 4">
    <name type="scientific">Niastella caeni</name>
    <dbReference type="NCBI Taxonomy" id="2569763"/>
    <lineage>
        <taxon>Bacteria</taxon>
        <taxon>Pseudomonadati</taxon>
        <taxon>Bacteroidota</taxon>
        <taxon>Chitinophagia</taxon>
        <taxon>Chitinophagales</taxon>
        <taxon>Chitinophagaceae</taxon>
        <taxon>Niastella</taxon>
    </lineage>
</organism>
<feature type="region of interest" description="Disordered" evidence="1">
    <location>
        <begin position="167"/>
        <end position="187"/>
    </location>
</feature>
<evidence type="ECO:0000313" key="3">
    <source>
        <dbReference type="EMBL" id="THU40777.1"/>
    </source>
</evidence>
<name>A0A4S8HYH2_9BACT</name>
<sequence length="187" mass="20709">MSKIINTSKAGIGLLFVSLSDKMLHMKKIIFAGLLTTGLMMGAFAQDTKQDKQDNLKEKDVPTAIQTSFKAEFPNATDVEWKMKEGKYKVEFEMNDIDHFASYDASGKVMSKGMKIRTSELPAAVATSVKGAYADRSIDEVYRVDKDGAVFYKVKLSGNPDTKIMYSADGQEVKDKKNPAGTDQKQQ</sequence>
<dbReference type="Proteomes" id="UP000306918">
    <property type="component" value="Unassembled WGS sequence"/>
</dbReference>
<feature type="domain" description="Putative beta-lactamase-inhibitor-like PepSY-like" evidence="2">
    <location>
        <begin position="51"/>
        <end position="97"/>
    </location>
</feature>
<dbReference type="Pfam" id="PF11396">
    <property type="entry name" value="PepSY_like"/>
    <property type="match status" value="2"/>
</dbReference>
<dbReference type="SUPFAM" id="SSF160574">
    <property type="entry name" value="BT0923-like"/>
    <property type="match status" value="1"/>
</dbReference>
<evidence type="ECO:0000259" key="2">
    <source>
        <dbReference type="Pfam" id="PF11396"/>
    </source>
</evidence>